<accession>A0A1B6Q3P0</accession>
<reference evidence="2" key="2">
    <citation type="journal article" date="2018" name="Plant J.">
        <title>The Sorghum bicolor reference genome: improved assembly, gene annotations, a transcriptome atlas, and signatures of genome organization.</title>
        <authorList>
            <person name="McCormick R.F."/>
            <person name="Truong S.K."/>
            <person name="Sreedasyam A."/>
            <person name="Jenkins J."/>
            <person name="Shu S."/>
            <person name="Sims D."/>
            <person name="Kennedy M."/>
            <person name="Amirebrahimi M."/>
            <person name="Weers B.D."/>
            <person name="McKinley B."/>
            <person name="Mattison A."/>
            <person name="Morishige D.T."/>
            <person name="Grimwood J."/>
            <person name="Schmutz J."/>
            <person name="Mullet J.E."/>
        </authorList>
    </citation>
    <scope>NUCLEOTIDE SEQUENCE [LARGE SCALE GENOMIC DNA]</scope>
    <source>
        <strain evidence="2">cv. BTx623</strain>
    </source>
</reference>
<evidence type="ECO:0000313" key="1">
    <source>
        <dbReference type="EMBL" id="KXG32548.1"/>
    </source>
</evidence>
<evidence type="ECO:0000313" key="2">
    <source>
        <dbReference type="Proteomes" id="UP000000768"/>
    </source>
</evidence>
<dbReference type="InParanoid" id="A0A1B6Q3P0"/>
<reference evidence="1 2" key="1">
    <citation type="journal article" date="2009" name="Nature">
        <title>The Sorghum bicolor genome and the diversification of grasses.</title>
        <authorList>
            <person name="Paterson A.H."/>
            <person name="Bowers J.E."/>
            <person name="Bruggmann R."/>
            <person name="Dubchak I."/>
            <person name="Grimwood J."/>
            <person name="Gundlach H."/>
            <person name="Haberer G."/>
            <person name="Hellsten U."/>
            <person name="Mitros T."/>
            <person name="Poliakov A."/>
            <person name="Schmutz J."/>
            <person name="Spannagl M."/>
            <person name="Tang H."/>
            <person name="Wang X."/>
            <person name="Wicker T."/>
            <person name="Bharti A.K."/>
            <person name="Chapman J."/>
            <person name="Feltus F.A."/>
            <person name="Gowik U."/>
            <person name="Grigoriev I.V."/>
            <person name="Lyons E."/>
            <person name="Maher C.A."/>
            <person name="Martis M."/>
            <person name="Narechania A."/>
            <person name="Otillar R.P."/>
            <person name="Penning B.W."/>
            <person name="Salamov A.A."/>
            <person name="Wang Y."/>
            <person name="Zhang L."/>
            <person name="Carpita N.C."/>
            <person name="Freeling M."/>
            <person name="Gingle A.R."/>
            <person name="Hash C.T."/>
            <person name="Keller B."/>
            <person name="Klein P."/>
            <person name="Kresovich S."/>
            <person name="McCann M.C."/>
            <person name="Ming R."/>
            <person name="Peterson D.G."/>
            <person name="Mehboob-ur-Rahman"/>
            <person name="Ware D."/>
            <person name="Westhoff P."/>
            <person name="Mayer K.F."/>
            <person name="Messing J."/>
            <person name="Rokhsar D.S."/>
        </authorList>
    </citation>
    <scope>NUCLEOTIDE SEQUENCE [LARGE SCALE GENOMIC DNA]</scope>
    <source>
        <strain evidence="2">cv. BTx623</strain>
    </source>
</reference>
<protein>
    <submittedName>
        <fullName evidence="1">Uncharacterized protein</fullName>
    </submittedName>
</protein>
<name>A0A1B6Q3P0_SORBI</name>
<proteinExistence type="predicted"/>
<dbReference type="Gramene" id="KXG32548">
    <property type="protein sequence ID" value="KXG32548"/>
    <property type="gene ID" value="SORBI_3003G167800"/>
</dbReference>
<dbReference type="EMBL" id="CM000762">
    <property type="protein sequence ID" value="KXG32548.1"/>
    <property type="molecule type" value="Genomic_DNA"/>
</dbReference>
<organism evidence="1 2">
    <name type="scientific">Sorghum bicolor</name>
    <name type="common">Sorghum</name>
    <name type="synonym">Sorghum vulgare</name>
    <dbReference type="NCBI Taxonomy" id="4558"/>
    <lineage>
        <taxon>Eukaryota</taxon>
        <taxon>Viridiplantae</taxon>
        <taxon>Streptophyta</taxon>
        <taxon>Embryophyta</taxon>
        <taxon>Tracheophyta</taxon>
        <taxon>Spermatophyta</taxon>
        <taxon>Magnoliopsida</taxon>
        <taxon>Liliopsida</taxon>
        <taxon>Poales</taxon>
        <taxon>Poaceae</taxon>
        <taxon>PACMAD clade</taxon>
        <taxon>Panicoideae</taxon>
        <taxon>Andropogonodae</taxon>
        <taxon>Andropogoneae</taxon>
        <taxon>Sorghinae</taxon>
        <taxon>Sorghum</taxon>
    </lineage>
</organism>
<dbReference type="Proteomes" id="UP000000768">
    <property type="component" value="Chromosome 3"/>
</dbReference>
<gene>
    <name evidence="1" type="ORF">SORBI_3003G167800</name>
</gene>
<sequence>MLEVGNMPYYQKSSGFKDSAMMVCGIPTMEEFLCFEEDKAMGSDNLT</sequence>
<dbReference type="STRING" id="4558.A0A1B6Q3P0"/>
<dbReference type="AlphaFoldDB" id="A0A1B6Q3P0"/>
<keyword evidence="2" id="KW-1185">Reference proteome</keyword>